<accession>A0A022PGW1</accession>
<sequence>MTHRPQLWVIAGPNGAGKSTLVRRHLTGKVPVVNPDDIARELSPHNPSLKNAEAGRLAIKQRAVFLQECRSFAVETTLTGKGEIKLMELAVSAGYKVNFIFVGVHDVGLSAARVALRVRAGGHNVPVVDIFRRYDRSIINLPLAMNISDRVWIFDNSNKRRQLLLARDRDRVKQLASYLPEWFRRAASNEIISAQKLKKS</sequence>
<dbReference type="SUPFAM" id="SSF52540">
    <property type="entry name" value="P-loop containing nucleoside triphosphate hydrolases"/>
    <property type="match status" value="1"/>
</dbReference>
<dbReference type="Pfam" id="PF13671">
    <property type="entry name" value="AAA_33"/>
    <property type="match status" value="1"/>
</dbReference>
<dbReference type="Proteomes" id="UP000023464">
    <property type="component" value="Unassembled WGS sequence"/>
</dbReference>
<comment type="caution">
    <text evidence="1">The sequence shown here is derived from an EMBL/GenBank/DDBJ whole genome shotgun (WGS) entry which is preliminary data.</text>
</comment>
<dbReference type="RefSeq" id="WP_036779860.1">
    <property type="nucleotide sequence ID" value="NZ_CAWLTM010000076.1"/>
</dbReference>
<dbReference type="InterPro" id="IPR027417">
    <property type="entry name" value="P-loop_NTPase"/>
</dbReference>
<dbReference type="AlphaFoldDB" id="A0A022PGW1"/>
<evidence type="ECO:0000313" key="1">
    <source>
        <dbReference type="EMBL" id="EYU14779.1"/>
    </source>
</evidence>
<dbReference type="Gene3D" id="3.40.50.300">
    <property type="entry name" value="P-loop containing nucleotide triphosphate hydrolases"/>
    <property type="match status" value="1"/>
</dbReference>
<dbReference type="PANTHER" id="PTHR39206">
    <property type="entry name" value="SLL8004 PROTEIN"/>
    <property type="match status" value="1"/>
</dbReference>
<proteinExistence type="predicted"/>
<dbReference type="PANTHER" id="PTHR39206:SF1">
    <property type="entry name" value="SLL8004 PROTEIN"/>
    <property type="match status" value="1"/>
</dbReference>
<reference evidence="1 2" key="1">
    <citation type="submission" date="2014-03" db="EMBL/GenBank/DDBJ databases">
        <title>Draft Genome of Photorhabdus luminescens BA1, an Egyptian Isolate.</title>
        <authorList>
            <person name="Ghazal S."/>
            <person name="Hurst S.G.IV."/>
            <person name="Morris K."/>
            <person name="Thomas K."/>
            <person name="Tisa L.S."/>
        </authorList>
    </citation>
    <scope>NUCLEOTIDE SEQUENCE [LARGE SCALE GENOMIC DNA]</scope>
    <source>
        <strain evidence="1 2">BA1</strain>
    </source>
</reference>
<keyword evidence="2" id="KW-1185">Reference proteome</keyword>
<protein>
    <submittedName>
        <fullName evidence="1">Uncharacterized protein</fullName>
    </submittedName>
</protein>
<dbReference type="PATRIC" id="fig|1393736.3.peg.2775"/>
<dbReference type="EMBL" id="JFGV01000039">
    <property type="protein sequence ID" value="EYU14779.1"/>
    <property type="molecule type" value="Genomic_DNA"/>
</dbReference>
<organism evidence="1 2">
    <name type="scientific">Photorhabdus aegyptia</name>
    <dbReference type="NCBI Taxonomy" id="2805098"/>
    <lineage>
        <taxon>Bacteria</taxon>
        <taxon>Pseudomonadati</taxon>
        <taxon>Pseudomonadota</taxon>
        <taxon>Gammaproteobacteria</taxon>
        <taxon>Enterobacterales</taxon>
        <taxon>Morganellaceae</taxon>
        <taxon>Photorhabdus</taxon>
    </lineage>
</organism>
<name>A0A022PGW1_9GAMM</name>
<evidence type="ECO:0000313" key="2">
    <source>
        <dbReference type="Proteomes" id="UP000023464"/>
    </source>
</evidence>
<gene>
    <name evidence="1" type="ORF">BA1DRAFT_02712</name>
</gene>